<dbReference type="EMBL" id="CAJVQA010001795">
    <property type="protein sequence ID" value="CAG8526358.1"/>
    <property type="molecule type" value="Genomic_DNA"/>
</dbReference>
<accession>A0A9N9FDY2</accession>
<evidence type="ECO:0000313" key="1">
    <source>
        <dbReference type="EMBL" id="CAG8526358.1"/>
    </source>
</evidence>
<protein>
    <submittedName>
        <fullName evidence="1">13394_t:CDS:1</fullName>
    </submittedName>
</protein>
<keyword evidence="2" id="KW-1185">Reference proteome</keyword>
<dbReference type="OrthoDB" id="2409716at2759"/>
<evidence type="ECO:0000313" key="2">
    <source>
        <dbReference type="Proteomes" id="UP000789759"/>
    </source>
</evidence>
<dbReference type="Proteomes" id="UP000789759">
    <property type="component" value="Unassembled WGS sequence"/>
</dbReference>
<organism evidence="1 2">
    <name type="scientific">Cetraspora pellucida</name>
    <dbReference type="NCBI Taxonomy" id="1433469"/>
    <lineage>
        <taxon>Eukaryota</taxon>
        <taxon>Fungi</taxon>
        <taxon>Fungi incertae sedis</taxon>
        <taxon>Mucoromycota</taxon>
        <taxon>Glomeromycotina</taxon>
        <taxon>Glomeromycetes</taxon>
        <taxon>Diversisporales</taxon>
        <taxon>Gigasporaceae</taxon>
        <taxon>Cetraspora</taxon>
    </lineage>
</organism>
<dbReference type="AlphaFoldDB" id="A0A9N9FDY2"/>
<name>A0A9N9FDY2_9GLOM</name>
<comment type="caution">
    <text evidence="1">The sequence shown here is derived from an EMBL/GenBank/DDBJ whole genome shotgun (WGS) entry which is preliminary data.</text>
</comment>
<gene>
    <name evidence="1" type="ORF">CPELLU_LOCUS3633</name>
</gene>
<reference evidence="1" key="1">
    <citation type="submission" date="2021-06" db="EMBL/GenBank/DDBJ databases">
        <authorList>
            <person name="Kallberg Y."/>
            <person name="Tangrot J."/>
            <person name="Rosling A."/>
        </authorList>
    </citation>
    <scope>NUCLEOTIDE SEQUENCE</scope>
    <source>
        <strain evidence="1">FL966</strain>
    </source>
</reference>
<sequence>MSLLPFENRTSASLICHLRKDIQGIVHALKTEFPELQIKEYYSKSNPVEKACDFSNLLNVKCECLSRELQNRGIFPDTDSIIWNKNVPTASMEISIIEFISKSDENIVLLSQAVKANFLIIKAEEISDLTNTNILDYETAEFLENKLKKTLKEMHSLDRHCIVDCYQIQPELLTKEFISKYGNYNHIKWFKAYRQLQDAGTNNEMAVEAISSRDIDNRSRYKADNVKMCLNSPGFISYLQNLVPKMARVFDNTDVSCSVKKSGLKTIRAKLGLLNSALHVTYKLKFKAIDKGCRYYYLVGSFDSNNTPALPLYQTEKKIY</sequence>
<proteinExistence type="predicted"/>